<keyword evidence="4" id="KW-1185">Reference proteome</keyword>
<name>A0ABQ7QZ00_PLUXY</name>
<feature type="signal peptide" evidence="2">
    <location>
        <begin position="1"/>
        <end position="22"/>
    </location>
</feature>
<feature type="compositionally biased region" description="Polar residues" evidence="1">
    <location>
        <begin position="153"/>
        <end position="170"/>
    </location>
</feature>
<feature type="compositionally biased region" description="Basic residues" evidence="1">
    <location>
        <begin position="171"/>
        <end position="182"/>
    </location>
</feature>
<evidence type="ECO:0000256" key="1">
    <source>
        <dbReference type="SAM" id="MobiDB-lite"/>
    </source>
</evidence>
<feature type="region of interest" description="Disordered" evidence="1">
    <location>
        <begin position="153"/>
        <end position="199"/>
    </location>
</feature>
<feature type="compositionally biased region" description="Low complexity" evidence="1">
    <location>
        <begin position="69"/>
        <end position="94"/>
    </location>
</feature>
<protein>
    <submittedName>
        <fullName evidence="3">Uncharacterized protein</fullName>
    </submittedName>
</protein>
<gene>
    <name evidence="3" type="ORF">JYU34_003039</name>
</gene>
<keyword evidence="2" id="KW-0732">Signal</keyword>
<evidence type="ECO:0000256" key="2">
    <source>
        <dbReference type="SAM" id="SignalP"/>
    </source>
</evidence>
<dbReference type="EMBL" id="JAHIBW010000005">
    <property type="protein sequence ID" value="KAG7310285.1"/>
    <property type="molecule type" value="Genomic_DNA"/>
</dbReference>
<organism evidence="3 4">
    <name type="scientific">Plutella xylostella</name>
    <name type="common">Diamondback moth</name>
    <name type="synonym">Plutella maculipennis</name>
    <dbReference type="NCBI Taxonomy" id="51655"/>
    <lineage>
        <taxon>Eukaryota</taxon>
        <taxon>Metazoa</taxon>
        <taxon>Ecdysozoa</taxon>
        <taxon>Arthropoda</taxon>
        <taxon>Hexapoda</taxon>
        <taxon>Insecta</taxon>
        <taxon>Pterygota</taxon>
        <taxon>Neoptera</taxon>
        <taxon>Endopterygota</taxon>
        <taxon>Lepidoptera</taxon>
        <taxon>Glossata</taxon>
        <taxon>Ditrysia</taxon>
        <taxon>Yponomeutoidea</taxon>
        <taxon>Plutellidae</taxon>
        <taxon>Plutella</taxon>
    </lineage>
</organism>
<proteinExistence type="predicted"/>
<feature type="chain" id="PRO_5047047046" evidence="2">
    <location>
        <begin position="23"/>
        <end position="223"/>
    </location>
</feature>
<accession>A0ABQ7QZ00</accession>
<sequence>MYLNMKIVFLFSFYSYFAIIEGHNNKPINYADLESALMPQELDPQFTPDKDGPWRAVLPLVTTTRARRQAPASASATPTSPDAPAAPNAPATSAAAPARSVRAYSRAAALATVLIAVLVEIVDTKVEVLNVENNTNKIEETTQNTTVIAMQQSSTTDHQKTENVVASLPNQKKRRLRRKKKTKESMREGKKDETGKGDGKKTVALTTMYCPFLGIIHMVNELH</sequence>
<evidence type="ECO:0000313" key="4">
    <source>
        <dbReference type="Proteomes" id="UP000823941"/>
    </source>
</evidence>
<reference evidence="3 4" key="1">
    <citation type="submission" date="2021-06" db="EMBL/GenBank/DDBJ databases">
        <title>A haploid diamondback moth (Plutella xylostella L.) genome assembly resolves 31 chromosomes and identifies a diamide resistance mutation.</title>
        <authorList>
            <person name="Ward C.M."/>
            <person name="Perry K.D."/>
            <person name="Baker G."/>
            <person name="Powis K."/>
            <person name="Heckel D.G."/>
            <person name="Baxter S.W."/>
        </authorList>
    </citation>
    <scope>NUCLEOTIDE SEQUENCE [LARGE SCALE GENOMIC DNA]</scope>
    <source>
        <strain evidence="3 4">LV</strain>
        <tissue evidence="3">Single pupa</tissue>
    </source>
</reference>
<feature type="region of interest" description="Disordered" evidence="1">
    <location>
        <begin position="65"/>
        <end position="94"/>
    </location>
</feature>
<feature type="compositionally biased region" description="Basic and acidic residues" evidence="1">
    <location>
        <begin position="183"/>
        <end position="199"/>
    </location>
</feature>
<evidence type="ECO:0000313" key="3">
    <source>
        <dbReference type="EMBL" id="KAG7310285.1"/>
    </source>
</evidence>
<comment type="caution">
    <text evidence="3">The sequence shown here is derived from an EMBL/GenBank/DDBJ whole genome shotgun (WGS) entry which is preliminary data.</text>
</comment>
<dbReference type="Proteomes" id="UP000823941">
    <property type="component" value="Chromosome 5"/>
</dbReference>